<proteinExistence type="predicted"/>
<dbReference type="Proteomes" id="UP000051645">
    <property type="component" value="Unassembled WGS sequence"/>
</dbReference>
<dbReference type="Proteomes" id="UP000051751">
    <property type="component" value="Unassembled WGS sequence"/>
</dbReference>
<keyword evidence="4" id="KW-1185">Reference proteome</keyword>
<keyword evidence="1" id="KW-0472">Membrane</keyword>
<protein>
    <submittedName>
        <fullName evidence="3">Uncharacterized protein</fullName>
    </submittedName>
</protein>
<dbReference type="RefSeq" id="WP_057769098.1">
    <property type="nucleotide sequence ID" value="NZ_JQAT01000002.1"/>
</dbReference>
<evidence type="ECO:0000313" key="4">
    <source>
        <dbReference type="Proteomes" id="UP000051645"/>
    </source>
</evidence>
<gene>
    <name evidence="2" type="ORF">IV38_GL000935</name>
    <name evidence="3" type="ORF">IV40_GL000918</name>
</gene>
<accession>A0A0R2FZD7</accession>
<reference evidence="4 5" key="1">
    <citation type="journal article" date="2015" name="Genome Announc.">
        <title>Expanding the biotechnology potential of lactobacilli through comparative genomics of 213 strains and associated genera.</title>
        <authorList>
            <person name="Sun Z."/>
            <person name="Harris H.M."/>
            <person name="McCann A."/>
            <person name="Guo C."/>
            <person name="Argimon S."/>
            <person name="Zhang W."/>
            <person name="Yang X."/>
            <person name="Jeffery I.B."/>
            <person name="Cooney J.C."/>
            <person name="Kagawa T.F."/>
            <person name="Liu W."/>
            <person name="Song Y."/>
            <person name="Salvetti E."/>
            <person name="Wrobel A."/>
            <person name="Rasinkangas P."/>
            <person name="Parkhill J."/>
            <person name="Rea M.C."/>
            <person name="O'Sullivan O."/>
            <person name="Ritari J."/>
            <person name="Douillard F.P."/>
            <person name="Paul Ross R."/>
            <person name="Yang R."/>
            <person name="Briner A.E."/>
            <person name="Felis G.E."/>
            <person name="de Vos W.M."/>
            <person name="Barrangou R."/>
            <person name="Klaenhammer T.R."/>
            <person name="Caufield P.W."/>
            <person name="Cui Y."/>
            <person name="Zhang H."/>
            <person name="O'Toole P.W."/>
        </authorList>
    </citation>
    <scope>NUCLEOTIDE SEQUENCE [LARGE SCALE GENOMIC DNA]</scope>
    <source>
        <strain evidence="2 5">ATCC BAA-66</strain>
        <strain evidence="3 4">DSM 13344</strain>
    </source>
</reference>
<keyword evidence="1" id="KW-0812">Transmembrane</keyword>
<evidence type="ECO:0000256" key="1">
    <source>
        <dbReference type="SAM" id="Phobius"/>
    </source>
</evidence>
<dbReference type="EMBL" id="JQAT01000002">
    <property type="protein sequence ID" value="KRN28731.1"/>
    <property type="molecule type" value="Genomic_DNA"/>
</dbReference>
<dbReference type="AlphaFoldDB" id="A0A0R2FZD7"/>
<comment type="caution">
    <text evidence="3">The sequence shown here is derived from an EMBL/GenBank/DDBJ whole genome shotgun (WGS) entry which is preliminary data.</text>
</comment>
<evidence type="ECO:0000313" key="5">
    <source>
        <dbReference type="Proteomes" id="UP000051751"/>
    </source>
</evidence>
<dbReference type="EMBL" id="JQAZ01000002">
    <property type="protein sequence ID" value="KRN32859.1"/>
    <property type="molecule type" value="Genomic_DNA"/>
</dbReference>
<feature type="transmembrane region" description="Helical" evidence="1">
    <location>
        <begin position="28"/>
        <end position="46"/>
    </location>
</feature>
<sequence>MSWLQKVIAVGAVIGIIVGLLQHDVNWLIIFGSVCVLAIDAWLFIFQQEWRSFGENSRS</sequence>
<feature type="transmembrane region" description="Helical" evidence="1">
    <location>
        <begin position="7"/>
        <end position="22"/>
    </location>
</feature>
<keyword evidence="1" id="KW-1133">Transmembrane helix</keyword>
<organism evidence="3 4">
    <name type="scientific">Lactobacillus selangorensis</name>
    <dbReference type="NCBI Taxonomy" id="81857"/>
    <lineage>
        <taxon>Bacteria</taxon>
        <taxon>Bacillati</taxon>
        <taxon>Bacillota</taxon>
        <taxon>Bacilli</taxon>
        <taxon>Lactobacillales</taxon>
        <taxon>Lactobacillaceae</taxon>
        <taxon>Lactobacillus</taxon>
    </lineage>
</organism>
<dbReference type="PATRIC" id="fig|81857.3.peg.939"/>
<evidence type="ECO:0000313" key="3">
    <source>
        <dbReference type="EMBL" id="KRN32859.1"/>
    </source>
</evidence>
<name>A0A0R2FZD7_9LACO</name>
<evidence type="ECO:0000313" key="2">
    <source>
        <dbReference type="EMBL" id="KRN28731.1"/>
    </source>
</evidence>